<gene>
    <name evidence="1" type="ORF">SAMN02745116_00480</name>
</gene>
<dbReference type="EMBL" id="FUXI01000004">
    <property type="protein sequence ID" value="SJZ48427.1"/>
    <property type="molecule type" value="Genomic_DNA"/>
</dbReference>
<evidence type="ECO:0000313" key="2">
    <source>
        <dbReference type="Proteomes" id="UP000190328"/>
    </source>
</evidence>
<dbReference type="OrthoDB" id="2146076at2"/>
<dbReference type="AlphaFoldDB" id="A0A1T4L1K9"/>
<dbReference type="RefSeq" id="WP_078806444.1">
    <property type="nucleotide sequence ID" value="NZ_FUXI01000004.1"/>
</dbReference>
<protein>
    <submittedName>
        <fullName evidence="1">Uncharacterized protein</fullName>
    </submittedName>
</protein>
<dbReference type="STRING" id="263852.SAMN02745116_00480"/>
<organism evidence="1 2">
    <name type="scientific">Pilibacter termitis</name>
    <dbReference type="NCBI Taxonomy" id="263852"/>
    <lineage>
        <taxon>Bacteria</taxon>
        <taxon>Bacillati</taxon>
        <taxon>Bacillota</taxon>
        <taxon>Bacilli</taxon>
        <taxon>Lactobacillales</taxon>
        <taxon>Enterococcaceae</taxon>
        <taxon>Pilibacter</taxon>
    </lineage>
</organism>
<accession>A0A1T4L1K9</accession>
<proteinExistence type="predicted"/>
<dbReference type="Proteomes" id="UP000190328">
    <property type="component" value="Unassembled WGS sequence"/>
</dbReference>
<name>A0A1T4L1K9_9ENTE</name>
<keyword evidence="2" id="KW-1185">Reference proteome</keyword>
<evidence type="ECO:0000313" key="1">
    <source>
        <dbReference type="EMBL" id="SJZ48427.1"/>
    </source>
</evidence>
<sequence>MKKQANLGVFMNKINGIVGQTEEVGTSMHPSFEIIRKAIDEGVVSELSSETIKEVYEVFSKGVTTYQENVEQIKTLKAPVKLMGIQKKFESSYKKYTQACADMLASVADGKVDVEAFNTSEKAQEVATDEISKCVSRFAMALMR</sequence>
<reference evidence="1 2" key="1">
    <citation type="submission" date="2017-02" db="EMBL/GenBank/DDBJ databases">
        <authorList>
            <person name="Peterson S.W."/>
        </authorList>
    </citation>
    <scope>NUCLEOTIDE SEQUENCE [LARGE SCALE GENOMIC DNA]</scope>
    <source>
        <strain evidence="1 2">ATCC BAA-1030</strain>
    </source>
</reference>